<dbReference type="Proteomes" id="UP001172083">
    <property type="component" value="Unassembled WGS sequence"/>
</dbReference>
<protein>
    <submittedName>
        <fullName evidence="1">Uncharacterized protein</fullName>
    </submittedName>
</protein>
<comment type="caution">
    <text evidence="1">The sequence shown here is derived from an EMBL/GenBank/DDBJ whole genome shotgun (WGS) entry which is preliminary data.</text>
</comment>
<gene>
    <name evidence="1" type="ORF">QQ020_12765</name>
</gene>
<sequence>MGASSASAGIVSKSQANVNLESFNRTKGKGIFIIDEVVQKEVGEGIDLIKDLWYIPDIDLNIAPGT</sequence>
<proteinExistence type="predicted"/>
<dbReference type="EMBL" id="JAUJEB010000001">
    <property type="protein sequence ID" value="MDN5212930.1"/>
    <property type="molecule type" value="Genomic_DNA"/>
</dbReference>
<name>A0ABT8L855_9BACT</name>
<organism evidence="1 2">
    <name type="scientific">Agaribacillus aureus</name>
    <dbReference type="NCBI Taxonomy" id="3051825"/>
    <lineage>
        <taxon>Bacteria</taxon>
        <taxon>Pseudomonadati</taxon>
        <taxon>Bacteroidota</taxon>
        <taxon>Cytophagia</taxon>
        <taxon>Cytophagales</taxon>
        <taxon>Splendidivirgaceae</taxon>
        <taxon>Agaribacillus</taxon>
    </lineage>
</organism>
<accession>A0ABT8L855</accession>
<dbReference type="RefSeq" id="WP_346758247.1">
    <property type="nucleotide sequence ID" value="NZ_JAUJEB010000001.1"/>
</dbReference>
<evidence type="ECO:0000313" key="1">
    <source>
        <dbReference type="EMBL" id="MDN5212930.1"/>
    </source>
</evidence>
<reference evidence="1" key="1">
    <citation type="submission" date="2023-06" db="EMBL/GenBank/DDBJ databases">
        <title>Genomic of Agaribacillus aureum.</title>
        <authorList>
            <person name="Wang G."/>
        </authorList>
    </citation>
    <scope>NUCLEOTIDE SEQUENCE</scope>
    <source>
        <strain evidence="1">BMA12</strain>
    </source>
</reference>
<evidence type="ECO:0000313" key="2">
    <source>
        <dbReference type="Proteomes" id="UP001172083"/>
    </source>
</evidence>
<keyword evidence="2" id="KW-1185">Reference proteome</keyword>